<organism evidence="1 2">
    <name type="scientific">Laccaria amethystina LaAM-08-1</name>
    <dbReference type="NCBI Taxonomy" id="1095629"/>
    <lineage>
        <taxon>Eukaryota</taxon>
        <taxon>Fungi</taxon>
        <taxon>Dikarya</taxon>
        <taxon>Basidiomycota</taxon>
        <taxon>Agaricomycotina</taxon>
        <taxon>Agaricomycetes</taxon>
        <taxon>Agaricomycetidae</taxon>
        <taxon>Agaricales</taxon>
        <taxon>Agaricineae</taxon>
        <taxon>Hydnangiaceae</taxon>
        <taxon>Laccaria</taxon>
    </lineage>
</organism>
<gene>
    <name evidence="1" type="ORF">K443DRAFT_677398</name>
</gene>
<evidence type="ECO:0000313" key="1">
    <source>
        <dbReference type="EMBL" id="KIK02667.1"/>
    </source>
</evidence>
<reference evidence="1 2" key="1">
    <citation type="submission" date="2014-04" db="EMBL/GenBank/DDBJ databases">
        <authorList>
            <consortium name="DOE Joint Genome Institute"/>
            <person name="Kuo A."/>
            <person name="Kohler A."/>
            <person name="Nagy L.G."/>
            <person name="Floudas D."/>
            <person name="Copeland A."/>
            <person name="Barry K.W."/>
            <person name="Cichocki N."/>
            <person name="Veneault-Fourrey C."/>
            <person name="LaButti K."/>
            <person name="Lindquist E.A."/>
            <person name="Lipzen A."/>
            <person name="Lundell T."/>
            <person name="Morin E."/>
            <person name="Murat C."/>
            <person name="Sun H."/>
            <person name="Tunlid A."/>
            <person name="Henrissat B."/>
            <person name="Grigoriev I.V."/>
            <person name="Hibbett D.S."/>
            <person name="Martin F."/>
            <person name="Nordberg H.P."/>
            <person name="Cantor M.N."/>
            <person name="Hua S.X."/>
        </authorList>
    </citation>
    <scope>NUCLEOTIDE SEQUENCE [LARGE SCALE GENOMIC DNA]</scope>
    <source>
        <strain evidence="1 2">LaAM-08-1</strain>
    </source>
</reference>
<protein>
    <recommendedName>
        <fullName evidence="3">F-box domain-containing protein</fullName>
    </recommendedName>
</protein>
<evidence type="ECO:0000313" key="2">
    <source>
        <dbReference type="Proteomes" id="UP000054477"/>
    </source>
</evidence>
<dbReference type="OrthoDB" id="2745898at2759"/>
<dbReference type="HOGENOM" id="CLU_035624_1_0_1"/>
<name>A0A0C9XY92_9AGAR</name>
<sequence length="414" mass="47120">MEPLSKSSVFPTEIIELIIDYLQDDIFALTRISGTSHAILHSCRQRLFRSVRLGISPISHTFIRLFRYNPSIGQYVRELALHVDNSLSKWYPGKNWQNDDTEDIETLTQTPFVEKLSIYGGISQPTSWNSLHVTLQQPILDRIHHSSLTELSICKFVIPVTIFRLCLNLSALTLKQVEDSETSEPIDQAKISPRSLQPITIPQLRSLELGISANEFALALFHHRDGDGHPLIRLDGLKTLIVHCYRERETQVIKGICEEAIGLETFSCRGITGSAFPSLAQWPDFSRFSTLKTLKGRCGHALVTEDLLLGLCDKLQMFPHPNVLETLDIEISVNWDHRLISTRNEWGRLDDVLSRGFPRLHRVSIRVVFPYYIGNPDPESAWLRKEVGVARKMFPWLNENAAVKFNFSTSLASH</sequence>
<dbReference type="EMBL" id="KN838589">
    <property type="protein sequence ID" value="KIK02667.1"/>
    <property type="molecule type" value="Genomic_DNA"/>
</dbReference>
<dbReference type="Proteomes" id="UP000054477">
    <property type="component" value="Unassembled WGS sequence"/>
</dbReference>
<dbReference type="AlphaFoldDB" id="A0A0C9XY92"/>
<keyword evidence="2" id="KW-1185">Reference proteome</keyword>
<reference evidence="2" key="2">
    <citation type="submission" date="2015-01" db="EMBL/GenBank/DDBJ databases">
        <title>Evolutionary Origins and Diversification of the Mycorrhizal Mutualists.</title>
        <authorList>
            <consortium name="DOE Joint Genome Institute"/>
            <consortium name="Mycorrhizal Genomics Consortium"/>
            <person name="Kohler A."/>
            <person name="Kuo A."/>
            <person name="Nagy L.G."/>
            <person name="Floudas D."/>
            <person name="Copeland A."/>
            <person name="Barry K.W."/>
            <person name="Cichocki N."/>
            <person name="Veneault-Fourrey C."/>
            <person name="LaButti K."/>
            <person name="Lindquist E.A."/>
            <person name="Lipzen A."/>
            <person name="Lundell T."/>
            <person name="Morin E."/>
            <person name="Murat C."/>
            <person name="Riley R."/>
            <person name="Ohm R."/>
            <person name="Sun H."/>
            <person name="Tunlid A."/>
            <person name="Henrissat B."/>
            <person name="Grigoriev I.V."/>
            <person name="Hibbett D.S."/>
            <person name="Martin F."/>
        </authorList>
    </citation>
    <scope>NUCLEOTIDE SEQUENCE [LARGE SCALE GENOMIC DNA]</scope>
    <source>
        <strain evidence="2">LaAM-08-1</strain>
    </source>
</reference>
<accession>A0A0C9XY92</accession>
<evidence type="ECO:0008006" key="3">
    <source>
        <dbReference type="Google" id="ProtNLM"/>
    </source>
</evidence>
<proteinExistence type="predicted"/>